<dbReference type="PROSITE" id="PS51724">
    <property type="entry name" value="SPOR"/>
    <property type="match status" value="1"/>
</dbReference>
<gene>
    <name evidence="4" type="primary">rlpA</name>
    <name evidence="8" type="ORF">GCM10009097_29980</name>
</gene>
<feature type="domain" description="SPOR" evidence="7">
    <location>
        <begin position="285"/>
        <end position="364"/>
    </location>
</feature>
<reference evidence="8 9" key="1">
    <citation type="journal article" date="2019" name="Int. J. Syst. Evol. Microbiol.">
        <title>The Global Catalogue of Microorganisms (GCM) 10K type strain sequencing project: providing services to taxonomists for standard genome sequencing and annotation.</title>
        <authorList>
            <consortium name="The Broad Institute Genomics Platform"/>
            <consortium name="The Broad Institute Genome Sequencing Center for Infectious Disease"/>
            <person name="Wu L."/>
            <person name="Ma J."/>
        </authorList>
    </citation>
    <scope>NUCLEOTIDE SEQUENCE [LARGE SCALE GENOMIC DNA]</scope>
    <source>
        <strain evidence="8 9">JCM 14330</strain>
    </source>
</reference>
<comment type="similarity">
    <text evidence="4 5">Belongs to the RlpA family.</text>
</comment>
<dbReference type="InterPro" id="IPR012997">
    <property type="entry name" value="RplA"/>
</dbReference>
<evidence type="ECO:0000256" key="5">
    <source>
        <dbReference type="RuleBase" id="RU003495"/>
    </source>
</evidence>
<evidence type="ECO:0000256" key="1">
    <source>
        <dbReference type="ARBA" id="ARBA00022729"/>
    </source>
</evidence>
<protein>
    <recommendedName>
        <fullName evidence="4">Endolytic peptidoglycan transglycosylase RlpA</fullName>
        <ecNumber evidence="4">4.2.2.-</ecNumber>
    </recommendedName>
</protein>
<sequence>MKQTDRLPLPGARPTTSRPPRGRTEGPLLLAAVCAAMLLAACGTTPKGSSGSRGGGYYKDDGPPSNPPANLDLVPDPLPAVEPLASGANKPYVIFGKRYVPDTSMQPYKVRGIASWYGRKFHGARTSNGEIYDMYAMTAAHTTLPIPSYARVTRVGTGKSVIVRVNDRGPFHSDRIIDLSYTAAYKLGLLSQGSGEVEVEWLGPEEIARIRSERGSAPMLAAAPAPAAEAEVVAIPVATQAPASQIRELPPLASASPDGTAMQAVPRPMASGVQVPLAATTPVVSAPQSGIFLQVGAFSGQRNAEDLAARIRSQLGEQAEPLRIVNTDSLHRVHLGPYPSRESALAAAQRVQARLDIAPVIVVR</sequence>
<dbReference type="EMBL" id="BAAAEN010000011">
    <property type="protein sequence ID" value="GAA0510770.1"/>
    <property type="molecule type" value="Genomic_DNA"/>
</dbReference>
<name>A0ABN1C332_9BURK</name>
<dbReference type="InterPro" id="IPR036680">
    <property type="entry name" value="SPOR-like_sf"/>
</dbReference>
<dbReference type="CDD" id="cd22268">
    <property type="entry name" value="DPBB_RlpA-like"/>
    <property type="match status" value="1"/>
</dbReference>
<evidence type="ECO:0000256" key="2">
    <source>
        <dbReference type="ARBA" id="ARBA00023239"/>
    </source>
</evidence>
<dbReference type="SUPFAM" id="SSF110997">
    <property type="entry name" value="Sporulation related repeat"/>
    <property type="match status" value="1"/>
</dbReference>
<organism evidence="8 9">
    <name type="scientific">Pigmentiphaga daeguensis</name>
    <dbReference type="NCBI Taxonomy" id="414049"/>
    <lineage>
        <taxon>Bacteria</taxon>
        <taxon>Pseudomonadati</taxon>
        <taxon>Pseudomonadota</taxon>
        <taxon>Betaproteobacteria</taxon>
        <taxon>Burkholderiales</taxon>
        <taxon>Alcaligenaceae</taxon>
        <taxon>Pigmentiphaga</taxon>
    </lineage>
</organism>
<accession>A0ABN1C332</accession>
<dbReference type="InterPro" id="IPR009009">
    <property type="entry name" value="RlpA-like_DPBB"/>
</dbReference>
<dbReference type="Pfam" id="PF03330">
    <property type="entry name" value="DPBB_1"/>
    <property type="match status" value="1"/>
</dbReference>
<dbReference type="PANTHER" id="PTHR34183:SF1">
    <property type="entry name" value="ENDOLYTIC PEPTIDOGLYCAN TRANSGLYCOSYLASE RLPA"/>
    <property type="match status" value="1"/>
</dbReference>
<evidence type="ECO:0000256" key="6">
    <source>
        <dbReference type="SAM" id="MobiDB-lite"/>
    </source>
</evidence>
<feature type="compositionally biased region" description="Low complexity" evidence="6">
    <location>
        <begin position="10"/>
        <end position="25"/>
    </location>
</feature>
<dbReference type="HAMAP" id="MF_02071">
    <property type="entry name" value="RlpA"/>
    <property type="match status" value="1"/>
</dbReference>
<keyword evidence="2 4" id="KW-0456">Lyase</keyword>
<proteinExistence type="inferred from homology"/>
<dbReference type="PANTHER" id="PTHR34183">
    <property type="entry name" value="ENDOLYTIC PEPTIDOGLYCAN TRANSGLYCOSYLASE RLPA"/>
    <property type="match status" value="1"/>
</dbReference>
<feature type="region of interest" description="Disordered" evidence="6">
    <location>
        <begin position="45"/>
        <end position="76"/>
    </location>
</feature>
<comment type="function">
    <text evidence="4">Lytic transglycosylase with a strong preference for naked glycan strands that lack stem peptides.</text>
</comment>
<dbReference type="Proteomes" id="UP001501706">
    <property type="component" value="Unassembled WGS sequence"/>
</dbReference>
<dbReference type="EC" id="4.2.2.-" evidence="4"/>
<feature type="region of interest" description="Disordered" evidence="6">
    <location>
        <begin position="1"/>
        <end position="25"/>
    </location>
</feature>
<dbReference type="SUPFAM" id="SSF50685">
    <property type="entry name" value="Barwin-like endoglucanases"/>
    <property type="match status" value="1"/>
</dbReference>
<evidence type="ECO:0000256" key="4">
    <source>
        <dbReference type="HAMAP-Rule" id="MF_02071"/>
    </source>
</evidence>
<dbReference type="InterPro" id="IPR007730">
    <property type="entry name" value="SPOR-like_dom"/>
</dbReference>
<evidence type="ECO:0000259" key="7">
    <source>
        <dbReference type="PROSITE" id="PS51724"/>
    </source>
</evidence>
<evidence type="ECO:0000313" key="9">
    <source>
        <dbReference type="Proteomes" id="UP001501706"/>
    </source>
</evidence>
<dbReference type="Gene3D" id="3.30.70.1070">
    <property type="entry name" value="Sporulation related repeat"/>
    <property type="match status" value="1"/>
</dbReference>
<comment type="caution">
    <text evidence="8">The sequence shown here is derived from an EMBL/GenBank/DDBJ whole genome shotgun (WGS) entry which is preliminary data.</text>
</comment>
<keyword evidence="9" id="KW-1185">Reference proteome</keyword>
<dbReference type="InterPro" id="IPR034718">
    <property type="entry name" value="RlpA"/>
</dbReference>
<keyword evidence="1" id="KW-0732">Signal</keyword>
<dbReference type="NCBIfam" id="TIGR00413">
    <property type="entry name" value="rlpA"/>
    <property type="match status" value="1"/>
</dbReference>
<evidence type="ECO:0000256" key="3">
    <source>
        <dbReference type="ARBA" id="ARBA00023316"/>
    </source>
</evidence>
<dbReference type="Gene3D" id="2.40.40.10">
    <property type="entry name" value="RlpA-like domain"/>
    <property type="match status" value="1"/>
</dbReference>
<evidence type="ECO:0000313" key="8">
    <source>
        <dbReference type="EMBL" id="GAA0510770.1"/>
    </source>
</evidence>
<keyword evidence="3 4" id="KW-0961">Cell wall biogenesis/degradation</keyword>
<dbReference type="Pfam" id="PF05036">
    <property type="entry name" value="SPOR"/>
    <property type="match status" value="1"/>
</dbReference>
<dbReference type="InterPro" id="IPR036908">
    <property type="entry name" value="RlpA-like_sf"/>
</dbReference>